<gene>
    <name evidence="9" type="primary">proC</name>
    <name evidence="14" type="ORF">IB211_01671c</name>
</gene>
<comment type="catalytic activity">
    <reaction evidence="9">
        <text>L-proline + NADP(+) = (S)-1-pyrroline-5-carboxylate + NADPH + 2 H(+)</text>
        <dbReference type="Rhea" id="RHEA:14109"/>
        <dbReference type="ChEBI" id="CHEBI:15378"/>
        <dbReference type="ChEBI" id="CHEBI:17388"/>
        <dbReference type="ChEBI" id="CHEBI:57783"/>
        <dbReference type="ChEBI" id="CHEBI:58349"/>
        <dbReference type="ChEBI" id="CHEBI:60039"/>
        <dbReference type="EC" id="1.5.1.2"/>
    </reaction>
</comment>
<name>A0A0S2W3Z9_9FIRM</name>
<keyword evidence="4 9" id="KW-0028">Amino-acid biosynthesis</keyword>
<comment type="pathway">
    <text evidence="9">Amino-acid biosynthesis; L-proline biosynthesis; L-proline from L-glutamate 5-semialdehyde: step 1/1.</text>
</comment>
<feature type="binding site" evidence="11">
    <location>
        <begin position="9"/>
        <end position="14"/>
    </location>
    <ligand>
        <name>NADP(+)</name>
        <dbReference type="ChEBI" id="CHEBI:58349"/>
    </ligand>
</feature>
<comment type="similarity">
    <text evidence="2 9">Belongs to the pyrroline-5-carboxylate reductase family.</text>
</comment>
<dbReference type="NCBIfam" id="TIGR00112">
    <property type="entry name" value="proC"/>
    <property type="match status" value="1"/>
</dbReference>
<dbReference type="InterPro" id="IPR029036">
    <property type="entry name" value="P5CR_dimer"/>
</dbReference>
<keyword evidence="6 9" id="KW-0521">NADP</keyword>
<evidence type="ECO:0000313" key="14">
    <source>
        <dbReference type="EMBL" id="ALP94062.1"/>
    </source>
</evidence>
<protein>
    <recommendedName>
        <fullName evidence="9 10">Pyrroline-5-carboxylate reductase</fullName>
        <shortName evidence="9">P5C reductase</shortName>
        <shortName evidence="9">P5CR</shortName>
        <ecNumber evidence="9 10">1.5.1.2</ecNumber>
    </recommendedName>
    <alternativeName>
        <fullName evidence="9">PCA reductase</fullName>
    </alternativeName>
</protein>
<keyword evidence="15" id="KW-1185">Reference proteome</keyword>
<feature type="binding site" evidence="11">
    <location>
        <position position="57"/>
    </location>
    <ligand>
        <name>NADPH</name>
        <dbReference type="ChEBI" id="CHEBI:57783"/>
    </ligand>
</feature>
<evidence type="ECO:0000256" key="10">
    <source>
        <dbReference type="NCBIfam" id="TIGR00112"/>
    </source>
</evidence>
<evidence type="ECO:0000256" key="8">
    <source>
        <dbReference type="ARBA" id="ARBA00058118"/>
    </source>
</evidence>
<keyword evidence="7 9" id="KW-0560">Oxidoreductase</keyword>
<evidence type="ECO:0000256" key="4">
    <source>
        <dbReference type="ARBA" id="ARBA00022605"/>
    </source>
</evidence>
<evidence type="ECO:0000256" key="6">
    <source>
        <dbReference type="ARBA" id="ARBA00022857"/>
    </source>
</evidence>
<keyword evidence="3 9" id="KW-0963">Cytoplasm</keyword>
<dbReference type="HAMAP" id="MF_01925">
    <property type="entry name" value="P5C_reductase"/>
    <property type="match status" value="1"/>
</dbReference>
<dbReference type="PANTHER" id="PTHR11645:SF0">
    <property type="entry name" value="PYRROLINE-5-CARBOXYLATE REDUCTASE 3"/>
    <property type="match status" value="1"/>
</dbReference>
<dbReference type="EMBL" id="CP011307">
    <property type="protein sequence ID" value="ALP94062.1"/>
    <property type="molecule type" value="Genomic_DNA"/>
</dbReference>
<dbReference type="SUPFAM" id="SSF48179">
    <property type="entry name" value="6-phosphogluconate dehydrogenase C-terminal domain-like"/>
    <property type="match status" value="1"/>
</dbReference>
<dbReference type="eggNOG" id="COG0345">
    <property type="taxonomic scope" value="Bacteria"/>
</dbReference>
<dbReference type="Proteomes" id="UP000064844">
    <property type="component" value="Chromosome"/>
</dbReference>
<comment type="function">
    <text evidence="8 9">Catalyzes the reduction of 1-pyrroline-5-carboxylate (PCA) to L-proline.</text>
</comment>
<dbReference type="STRING" id="1297617.IB211_01671c"/>
<dbReference type="FunFam" id="1.10.3730.10:FF:000001">
    <property type="entry name" value="Pyrroline-5-carboxylate reductase"/>
    <property type="match status" value="1"/>
</dbReference>
<dbReference type="PANTHER" id="PTHR11645">
    <property type="entry name" value="PYRROLINE-5-CARBOXYLATE REDUCTASE"/>
    <property type="match status" value="1"/>
</dbReference>
<comment type="catalytic activity">
    <reaction evidence="9">
        <text>L-proline + NAD(+) = (S)-1-pyrroline-5-carboxylate + NADH + 2 H(+)</text>
        <dbReference type="Rhea" id="RHEA:14105"/>
        <dbReference type="ChEBI" id="CHEBI:15378"/>
        <dbReference type="ChEBI" id="CHEBI:17388"/>
        <dbReference type="ChEBI" id="CHEBI:57540"/>
        <dbReference type="ChEBI" id="CHEBI:57945"/>
        <dbReference type="ChEBI" id="CHEBI:60039"/>
        <dbReference type="EC" id="1.5.1.2"/>
    </reaction>
</comment>
<dbReference type="KEGG" id="ibu:IB211_01671c"/>
<dbReference type="GO" id="GO:0055129">
    <property type="term" value="P:L-proline biosynthetic process"/>
    <property type="evidence" value="ECO:0007669"/>
    <property type="project" value="UniProtKB-UniRule"/>
</dbReference>
<dbReference type="Gene3D" id="1.10.3730.10">
    <property type="entry name" value="ProC C-terminal domain-like"/>
    <property type="match status" value="1"/>
</dbReference>
<dbReference type="RefSeq" id="WP_052082486.1">
    <property type="nucleotide sequence ID" value="NZ_CALICV010000150.1"/>
</dbReference>
<sequence length="266" mass="28607">MKDLVLGFIGAGNMNTAILSGVLRKQMFPPERIWLSNRHAEKLSAFSKLGIRTTTDNRAVARNADILILGVKPQMFGDVLPELKDLVSEKCVISIAAGISASYLKAKLPGAHIIRAMPNTPLMLGVGATAVARAEDVAPELFQTVLELFRAAGVVAVIEESQMDDIINVNGSSPAWFFRLADIMVKRAVSVGIDADTALRLTAATMEGAARMLAESGKTPEELCRQVCSPGGTTLASLSVFEERDFDGLMLDAMDRCTKRSKELGK</sequence>
<dbReference type="GO" id="GO:0005737">
    <property type="term" value="C:cytoplasm"/>
    <property type="evidence" value="ECO:0007669"/>
    <property type="project" value="UniProtKB-SubCell"/>
</dbReference>
<dbReference type="InterPro" id="IPR028939">
    <property type="entry name" value="P5C_Rdtase_cat_N"/>
</dbReference>
<dbReference type="PIRSF" id="PIRSF000193">
    <property type="entry name" value="Pyrrol-5-carb_rd"/>
    <property type="match status" value="1"/>
</dbReference>
<evidence type="ECO:0000259" key="12">
    <source>
        <dbReference type="Pfam" id="PF03807"/>
    </source>
</evidence>
<feature type="domain" description="Pyrroline-5-carboxylate reductase catalytic N-terminal" evidence="12">
    <location>
        <begin position="6"/>
        <end position="98"/>
    </location>
</feature>
<evidence type="ECO:0000256" key="11">
    <source>
        <dbReference type="PIRSR" id="PIRSR000193-1"/>
    </source>
</evidence>
<dbReference type="SUPFAM" id="SSF51735">
    <property type="entry name" value="NAD(P)-binding Rossmann-fold domains"/>
    <property type="match status" value="1"/>
</dbReference>
<evidence type="ECO:0000256" key="1">
    <source>
        <dbReference type="ARBA" id="ARBA00004496"/>
    </source>
</evidence>
<evidence type="ECO:0000256" key="2">
    <source>
        <dbReference type="ARBA" id="ARBA00005525"/>
    </source>
</evidence>
<dbReference type="GO" id="GO:0004735">
    <property type="term" value="F:pyrroline-5-carboxylate reductase activity"/>
    <property type="evidence" value="ECO:0007669"/>
    <property type="project" value="UniProtKB-UniRule"/>
</dbReference>
<dbReference type="FunFam" id="3.40.50.720:FF:000190">
    <property type="entry name" value="Pyrroline-5-carboxylate reductase"/>
    <property type="match status" value="1"/>
</dbReference>
<comment type="subcellular location">
    <subcellularLocation>
        <location evidence="1 9">Cytoplasm</location>
    </subcellularLocation>
</comment>
<proteinExistence type="inferred from homology"/>
<accession>A0A0S2W3Z9</accession>
<dbReference type="Gene3D" id="3.40.50.720">
    <property type="entry name" value="NAD(P)-binding Rossmann-like Domain"/>
    <property type="match status" value="1"/>
</dbReference>
<evidence type="ECO:0000256" key="9">
    <source>
        <dbReference type="HAMAP-Rule" id="MF_01925"/>
    </source>
</evidence>
<dbReference type="UniPathway" id="UPA00098">
    <property type="reaction ID" value="UER00361"/>
</dbReference>
<keyword evidence="5 9" id="KW-0641">Proline biosynthesis</keyword>
<dbReference type="PATRIC" id="fig|1297617.4.peg.1714"/>
<reference evidence="15" key="2">
    <citation type="submission" date="2015-04" db="EMBL/GenBank/DDBJ databases">
        <title>A butyrogenic pathway from the amino acid lysine in a human gut commensal.</title>
        <authorList>
            <person name="de Vos W.M."/>
            <person name="Bui N.T.P."/>
            <person name="Plugge C.M."/>
            <person name="Ritari J."/>
        </authorList>
    </citation>
    <scope>NUCLEOTIDE SEQUENCE [LARGE SCALE GENOMIC DNA]</scope>
    <source>
        <strain evidence="15">AF211</strain>
    </source>
</reference>
<dbReference type="Pfam" id="PF14748">
    <property type="entry name" value="P5CR_dimer"/>
    <property type="match status" value="1"/>
</dbReference>
<evidence type="ECO:0000256" key="5">
    <source>
        <dbReference type="ARBA" id="ARBA00022650"/>
    </source>
</evidence>
<organism evidence="14 15">
    <name type="scientific">Intestinimonas butyriciproducens</name>
    <dbReference type="NCBI Taxonomy" id="1297617"/>
    <lineage>
        <taxon>Bacteria</taxon>
        <taxon>Bacillati</taxon>
        <taxon>Bacillota</taxon>
        <taxon>Clostridia</taxon>
        <taxon>Eubacteriales</taxon>
        <taxon>Intestinimonas</taxon>
    </lineage>
</organism>
<evidence type="ECO:0000313" key="15">
    <source>
        <dbReference type="Proteomes" id="UP000064844"/>
    </source>
</evidence>
<feature type="domain" description="Pyrroline-5-carboxylate reductase dimerisation" evidence="13">
    <location>
        <begin position="160"/>
        <end position="264"/>
    </location>
</feature>
<evidence type="ECO:0000256" key="3">
    <source>
        <dbReference type="ARBA" id="ARBA00022490"/>
    </source>
</evidence>
<evidence type="ECO:0000256" key="7">
    <source>
        <dbReference type="ARBA" id="ARBA00023002"/>
    </source>
</evidence>
<evidence type="ECO:0000259" key="13">
    <source>
        <dbReference type="Pfam" id="PF14748"/>
    </source>
</evidence>
<dbReference type="Pfam" id="PF03807">
    <property type="entry name" value="F420_oxidored"/>
    <property type="match status" value="1"/>
</dbReference>
<dbReference type="InterPro" id="IPR000304">
    <property type="entry name" value="Pyrroline-COOH_reductase"/>
</dbReference>
<dbReference type="AlphaFoldDB" id="A0A0S2W3Z9"/>
<dbReference type="EC" id="1.5.1.2" evidence="9 10"/>
<dbReference type="InterPro" id="IPR008927">
    <property type="entry name" value="6-PGluconate_DH-like_C_sf"/>
</dbReference>
<dbReference type="InterPro" id="IPR036291">
    <property type="entry name" value="NAD(P)-bd_dom_sf"/>
</dbReference>
<reference evidence="14 15" key="1">
    <citation type="journal article" date="2015" name="Nat. Commun.">
        <title>Production of butyrate from lysine and the Amadori product fructoselysine by a human gut commensal.</title>
        <authorList>
            <person name="Bui T.P."/>
            <person name="Ritari J."/>
            <person name="Boeren S."/>
            <person name="de Waard P."/>
            <person name="Plugge C.M."/>
            <person name="de Vos W.M."/>
        </authorList>
    </citation>
    <scope>NUCLEOTIDE SEQUENCE [LARGE SCALE GENOMIC DNA]</scope>
    <source>
        <strain evidence="14 15">AF211</strain>
    </source>
</reference>